<dbReference type="InParanoid" id="A0A6I8VEK0"/>
<evidence type="ECO:0000256" key="3">
    <source>
        <dbReference type="ARBA" id="ARBA00022801"/>
    </source>
</evidence>
<comment type="similarity">
    <text evidence="1">Belongs to the peptidase C1 family.</text>
</comment>
<evidence type="ECO:0000313" key="10">
    <source>
        <dbReference type="Proteomes" id="UP000001819"/>
    </source>
</evidence>
<sequence>MIAPYQIGGYKSPSFGSPAIPLVLVDRSRKITMKFLLVLPLFVALASAQFGGFGGGLGGNRLGGALSNAANRVQQGIANIARQLPSPPKITNVQNFGDFLAQSGKNYLSAADKALHEGVFAARKNLVDAGNDAFAKGASSYQLAVNAFSDLTKSEFLSQLTGLRKSSQGASKATANRKLASVPAGASIPESFDWRQKGGVTSVKFQGTCGSCWAFATTGAIEGHIFRKTGTLPNLSEQNLVDCGTLEFGLSGCDGGFQEYAMAFINEEQKGVSKADGYPYIDNKDTCKYSKNLSGAQITGFATIPPKDETLMKKVIATLGPLACSLNGLETLLQYKSGIYSDEKCNEGEPNHSVLVVGYGSEKGQDYWIVKNSWDKVWGEEGYFRLPRGNNFCGIALECTYPIV</sequence>
<keyword evidence="7" id="KW-1133">Transmembrane helix</keyword>
<dbReference type="InterPro" id="IPR000169">
    <property type="entry name" value="Pept_cys_AS"/>
</dbReference>
<evidence type="ECO:0000256" key="6">
    <source>
        <dbReference type="ARBA" id="ARBA00023157"/>
    </source>
</evidence>
<dbReference type="InterPro" id="IPR000668">
    <property type="entry name" value="Peptidase_C1A_C"/>
</dbReference>
<gene>
    <name evidence="11" type="primary">CtsK2</name>
</gene>
<dbReference type="SMART" id="SM00848">
    <property type="entry name" value="Inhibitor_I29"/>
    <property type="match status" value="1"/>
</dbReference>
<reference evidence="10" key="1">
    <citation type="submission" date="2024-06" db="UniProtKB">
        <authorList>
            <consortium name="RefSeq"/>
        </authorList>
    </citation>
    <scope>NUCLEOTIDE SEQUENCE [LARGE SCALE GENOMIC DNA]</scope>
    <source>
        <strain evidence="10">MV2-25</strain>
    </source>
</reference>
<proteinExistence type="inferred from homology"/>
<dbReference type="SUPFAM" id="SSF54001">
    <property type="entry name" value="Cysteine proteinases"/>
    <property type="match status" value="1"/>
</dbReference>
<keyword evidence="2" id="KW-0645">Protease</keyword>
<dbReference type="Proteomes" id="UP000001819">
    <property type="component" value="Chromosome 3"/>
</dbReference>
<dbReference type="CDD" id="cd02248">
    <property type="entry name" value="Peptidase_C1A"/>
    <property type="match status" value="1"/>
</dbReference>
<dbReference type="GO" id="GO:0008234">
    <property type="term" value="F:cysteine-type peptidase activity"/>
    <property type="evidence" value="ECO:0007669"/>
    <property type="project" value="UniProtKB-KW"/>
</dbReference>
<evidence type="ECO:0000259" key="9">
    <source>
        <dbReference type="SMART" id="SM00848"/>
    </source>
</evidence>
<feature type="domain" description="Peptidase C1A papain C-terminal" evidence="8">
    <location>
        <begin position="188"/>
        <end position="403"/>
    </location>
</feature>
<dbReference type="PROSITE" id="PS00139">
    <property type="entry name" value="THIOL_PROTEASE_CYS"/>
    <property type="match status" value="1"/>
</dbReference>
<dbReference type="FunFam" id="3.90.70.10:FF:000109">
    <property type="entry name" value="Cysteine protease"/>
    <property type="match status" value="1"/>
</dbReference>
<dbReference type="Pfam" id="PF00112">
    <property type="entry name" value="Peptidase_C1"/>
    <property type="match status" value="1"/>
</dbReference>
<dbReference type="InterPro" id="IPR038765">
    <property type="entry name" value="Papain-like_cys_pep_sf"/>
</dbReference>
<evidence type="ECO:0000313" key="11">
    <source>
        <dbReference type="RefSeq" id="XP_015039445.2"/>
    </source>
</evidence>
<reference evidence="11" key="2">
    <citation type="submission" date="2025-08" db="UniProtKB">
        <authorList>
            <consortium name="RefSeq"/>
        </authorList>
    </citation>
    <scope>IDENTIFICATION</scope>
    <source>
        <strain evidence="11">MV-25-SWS-2005</strain>
        <tissue evidence="11">Whole body</tissue>
    </source>
</reference>
<dbReference type="SMART" id="SM00645">
    <property type="entry name" value="Pept_C1"/>
    <property type="match status" value="1"/>
</dbReference>
<dbReference type="PRINTS" id="PR00705">
    <property type="entry name" value="PAPAIN"/>
</dbReference>
<protein>
    <submittedName>
        <fullName evidence="11">Cathepsin L1 isoform X1</fullName>
    </submittedName>
</protein>
<dbReference type="InterPro" id="IPR039417">
    <property type="entry name" value="Peptidase_C1A_papain-like"/>
</dbReference>
<name>A0A6I8VEK0_DROPS</name>
<evidence type="ECO:0000256" key="7">
    <source>
        <dbReference type="SAM" id="Phobius"/>
    </source>
</evidence>
<keyword evidence="6" id="KW-1015">Disulfide bond</keyword>
<keyword evidence="7" id="KW-0472">Membrane</keyword>
<keyword evidence="10" id="KW-1185">Reference proteome</keyword>
<dbReference type="FunCoup" id="A0A6I8VEK0">
    <property type="interactions" value="118"/>
</dbReference>
<evidence type="ECO:0000259" key="8">
    <source>
        <dbReference type="SMART" id="SM00645"/>
    </source>
</evidence>
<dbReference type="GO" id="GO:0006508">
    <property type="term" value="P:proteolysis"/>
    <property type="evidence" value="ECO:0007669"/>
    <property type="project" value="UniProtKB-KW"/>
</dbReference>
<dbReference type="RefSeq" id="XP_015039445.2">
    <property type="nucleotide sequence ID" value="XM_015183959.2"/>
</dbReference>
<keyword evidence="7" id="KW-0812">Transmembrane</keyword>
<feature type="transmembrane region" description="Helical" evidence="7">
    <location>
        <begin position="35"/>
        <end position="57"/>
    </location>
</feature>
<keyword evidence="3" id="KW-0378">Hydrolase</keyword>
<evidence type="ECO:0000256" key="4">
    <source>
        <dbReference type="ARBA" id="ARBA00022807"/>
    </source>
</evidence>
<dbReference type="PANTHER" id="PTHR12411">
    <property type="entry name" value="CYSTEINE PROTEASE FAMILY C1-RELATED"/>
    <property type="match status" value="1"/>
</dbReference>
<evidence type="ECO:0000256" key="1">
    <source>
        <dbReference type="ARBA" id="ARBA00008455"/>
    </source>
</evidence>
<keyword evidence="5" id="KW-0865">Zymogen</keyword>
<evidence type="ECO:0000256" key="5">
    <source>
        <dbReference type="ARBA" id="ARBA00023145"/>
    </source>
</evidence>
<dbReference type="PROSITE" id="PS00640">
    <property type="entry name" value="THIOL_PROTEASE_ASN"/>
    <property type="match status" value="1"/>
</dbReference>
<dbReference type="Pfam" id="PF08246">
    <property type="entry name" value="Inhibitor_I29"/>
    <property type="match status" value="1"/>
</dbReference>
<organism evidence="10 11">
    <name type="scientific">Drosophila pseudoobscura pseudoobscura</name>
    <name type="common">Fruit fly</name>
    <dbReference type="NCBI Taxonomy" id="46245"/>
    <lineage>
        <taxon>Eukaryota</taxon>
        <taxon>Metazoa</taxon>
        <taxon>Ecdysozoa</taxon>
        <taxon>Arthropoda</taxon>
        <taxon>Hexapoda</taxon>
        <taxon>Insecta</taxon>
        <taxon>Pterygota</taxon>
        <taxon>Neoptera</taxon>
        <taxon>Endopterygota</taxon>
        <taxon>Diptera</taxon>
        <taxon>Brachycera</taxon>
        <taxon>Muscomorpha</taxon>
        <taxon>Ephydroidea</taxon>
        <taxon>Drosophilidae</taxon>
        <taxon>Drosophila</taxon>
        <taxon>Sophophora</taxon>
    </lineage>
</organism>
<dbReference type="InterPro" id="IPR025661">
    <property type="entry name" value="Pept_asp_AS"/>
</dbReference>
<dbReference type="KEGG" id="dpo:4803937"/>
<dbReference type="InterPro" id="IPR013201">
    <property type="entry name" value="Prot_inhib_I29"/>
</dbReference>
<dbReference type="InterPro" id="IPR013128">
    <property type="entry name" value="Peptidase_C1A"/>
</dbReference>
<dbReference type="ExpressionAtlas" id="A0A6I8VEK0">
    <property type="expression patterns" value="baseline"/>
</dbReference>
<evidence type="ECO:0000256" key="2">
    <source>
        <dbReference type="ARBA" id="ARBA00022670"/>
    </source>
</evidence>
<dbReference type="Gene3D" id="3.90.70.10">
    <property type="entry name" value="Cysteine proteinases"/>
    <property type="match status" value="1"/>
</dbReference>
<keyword evidence="4" id="KW-0788">Thiol protease</keyword>
<feature type="domain" description="Cathepsin propeptide inhibitor" evidence="9">
    <location>
        <begin position="96"/>
        <end position="156"/>
    </location>
</feature>
<accession>A0A6I8VEK0</accession>
<dbReference type="AlphaFoldDB" id="A0A6I8VEK0"/>